<gene>
    <name evidence="3" type="ORF">FM037_00740</name>
</gene>
<feature type="signal peptide" evidence="2">
    <location>
        <begin position="1"/>
        <end position="19"/>
    </location>
</feature>
<evidence type="ECO:0000256" key="2">
    <source>
        <dbReference type="SAM" id="SignalP"/>
    </source>
</evidence>
<feature type="chain" id="PRO_5046365591" description="DUF306 domain-containing protein" evidence="2">
    <location>
        <begin position="20"/>
        <end position="314"/>
    </location>
</feature>
<evidence type="ECO:0000313" key="3">
    <source>
        <dbReference type="EMBL" id="QDO82017.1"/>
    </source>
</evidence>
<dbReference type="PANTHER" id="PTHR35890">
    <property type="match status" value="1"/>
</dbReference>
<accession>A0ABX5WSF1</accession>
<reference evidence="3 4" key="1">
    <citation type="submission" date="2019-07" db="EMBL/GenBank/DDBJ databases">
        <title>Shewanella sp. YLB-06 whole genomic sequence.</title>
        <authorList>
            <person name="Yu L."/>
        </authorList>
    </citation>
    <scope>NUCLEOTIDE SEQUENCE [LARGE SCALE GENOMIC DNA]</scope>
    <source>
        <strain evidence="3 4">YLB-06</strain>
    </source>
</reference>
<dbReference type="PANTHER" id="PTHR35890:SF3">
    <property type="entry name" value="ECOTIN"/>
    <property type="match status" value="1"/>
</dbReference>
<sequence>MKTSIIMAALIAASGSAFAQDNSDSFINHHWVDLGSNHTDLAMVQRDCQALGSNYHVPTAEHMNKLPDEFRKANLYDRASLLDVVALGFGDKSRYRKYKSPDFLANYNGEPRRTSVRAYGSGVRIRAMYIVKNNLEPFIEEEFIEEKPSSDPIDMLFNDFLLTLKPQPKPIHKPKPIHNMCVQLPMSNPIVPETEGNAANVDELARHEFILDPLTEENNNLVEIVIGKHHQVDCNAYGLEGNVEKIETGFDYPFYKLASYSISHTLMACPAESVRKEFLTIESDKVYIYDSSKPFVVYAPKDLEVSIKTRYITR</sequence>
<evidence type="ECO:0008006" key="5">
    <source>
        <dbReference type="Google" id="ProtNLM"/>
    </source>
</evidence>
<evidence type="ECO:0000256" key="1">
    <source>
        <dbReference type="ARBA" id="ARBA00010558"/>
    </source>
</evidence>
<dbReference type="Pfam" id="PF03974">
    <property type="entry name" value="Ecotin"/>
    <property type="match status" value="1"/>
</dbReference>
<organism evidence="3 4">
    <name type="scientific">Shewanella psychropiezotolerans</name>
    <dbReference type="NCBI Taxonomy" id="2593655"/>
    <lineage>
        <taxon>Bacteria</taxon>
        <taxon>Pseudomonadati</taxon>
        <taxon>Pseudomonadota</taxon>
        <taxon>Gammaproteobacteria</taxon>
        <taxon>Alteromonadales</taxon>
        <taxon>Shewanellaceae</taxon>
        <taxon>Shewanella</taxon>
    </lineage>
</organism>
<name>A0ABX5WSF1_9GAMM</name>
<dbReference type="Proteomes" id="UP000315947">
    <property type="component" value="Chromosome"/>
</dbReference>
<keyword evidence="2" id="KW-0732">Signal</keyword>
<dbReference type="RefSeq" id="WP_144044410.1">
    <property type="nucleotide sequence ID" value="NZ_CP041614.1"/>
</dbReference>
<dbReference type="Gene3D" id="2.60.40.550">
    <property type="entry name" value="Ecotin"/>
    <property type="match status" value="1"/>
</dbReference>
<protein>
    <recommendedName>
        <fullName evidence="5">DUF306 domain-containing protein</fullName>
    </recommendedName>
</protein>
<dbReference type="InterPro" id="IPR005658">
    <property type="entry name" value="Prot_inh_ecotin"/>
</dbReference>
<dbReference type="EMBL" id="CP041614">
    <property type="protein sequence ID" value="QDO82017.1"/>
    <property type="molecule type" value="Genomic_DNA"/>
</dbReference>
<keyword evidence="4" id="KW-1185">Reference proteome</keyword>
<comment type="similarity">
    <text evidence="1">Belongs to the protease inhibitor I11 (ecotin) family.</text>
</comment>
<proteinExistence type="inferred from homology"/>
<dbReference type="InterPro" id="IPR036198">
    <property type="entry name" value="Ecotin_sf"/>
</dbReference>
<evidence type="ECO:0000313" key="4">
    <source>
        <dbReference type="Proteomes" id="UP000315947"/>
    </source>
</evidence>
<dbReference type="SUPFAM" id="SSF49772">
    <property type="entry name" value="Ecotin, trypsin inhibitor"/>
    <property type="match status" value="1"/>
</dbReference>